<feature type="repeat" description="TPR" evidence="1">
    <location>
        <begin position="195"/>
        <end position="228"/>
    </location>
</feature>
<evidence type="ECO:0000313" key="3">
    <source>
        <dbReference type="EMBL" id="TVO34108.1"/>
    </source>
</evidence>
<sequence>MKKALLILTSLFLVSPVSAAPNNAVEQSTPVEQQQTPTAQERIQQLAYTAQNIKASSEERADALRQLSRFPNQNSLVAVARALKDKDPIVREAAIVGAEPYKAEHRWSMISPLLKDKVEKVRITAAMNLVRDFSNMDKAQQAQLEPVVSELKAHLKARSDQDSQLLLADTYHWHQEWQKADELYRSLLKDDFHNPQIWLSLADNERGQEHNQEAIEILDEALKTLPNNADLHYSKSLALVRLGQKEQASKEIKSAATLAKDNSYYWYLNGVLQEEFDVTASTASFEKAYLISGAPEQLYAVCDIYARYGNPKAQQCIDELSQYAPEYVIKELTSKIKQ</sequence>
<evidence type="ECO:0000256" key="2">
    <source>
        <dbReference type="SAM" id="SignalP"/>
    </source>
</evidence>
<dbReference type="EMBL" id="VMKJ01000033">
    <property type="protein sequence ID" value="TVO34108.1"/>
    <property type="molecule type" value="Genomic_DNA"/>
</dbReference>
<dbReference type="InterPro" id="IPR011989">
    <property type="entry name" value="ARM-like"/>
</dbReference>
<feature type="chain" id="PRO_5021788132" evidence="2">
    <location>
        <begin position="20"/>
        <end position="338"/>
    </location>
</feature>
<keyword evidence="2" id="KW-0732">Signal</keyword>
<accession>A0A557P0B1</accession>
<dbReference type="Pfam" id="PF14559">
    <property type="entry name" value="TPR_19"/>
    <property type="match status" value="1"/>
</dbReference>
<gene>
    <name evidence="3" type="ORF">FOF44_14070</name>
</gene>
<dbReference type="AlphaFoldDB" id="A0A557P0B1"/>
<dbReference type="Proteomes" id="UP000319828">
    <property type="component" value="Unassembled WGS sequence"/>
</dbReference>
<name>A0A557P0B1_9VIBR</name>
<dbReference type="Gene3D" id="1.25.40.10">
    <property type="entry name" value="Tetratricopeptide repeat domain"/>
    <property type="match status" value="1"/>
</dbReference>
<dbReference type="InterPro" id="IPR011990">
    <property type="entry name" value="TPR-like_helical_dom_sf"/>
</dbReference>
<dbReference type="PROSITE" id="PS50005">
    <property type="entry name" value="TPR"/>
    <property type="match status" value="1"/>
</dbReference>
<dbReference type="SUPFAM" id="SSF48371">
    <property type="entry name" value="ARM repeat"/>
    <property type="match status" value="1"/>
</dbReference>
<comment type="caution">
    <text evidence="3">The sequence shown here is derived from an EMBL/GenBank/DDBJ whole genome shotgun (WGS) entry which is preliminary data.</text>
</comment>
<reference evidence="3 4" key="1">
    <citation type="submission" date="2019-07" db="EMBL/GenBank/DDBJ databases">
        <title>The draft genome sequence of Vibrio algivorus M1486.</title>
        <authorList>
            <person name="Meng X."/>
        </authorList>
    </citation>
    <scope>NUCLEOTIDE SEQUENCE [LARGE SCALE GENOMIC DNA]</scope>
    <source>
        <strain evidence="3 4">M1486</strain>
    </source>
</reference>
<dbReference type="InterPro" id="IPR019734">
    <property type="entry name" value="TPR_rpt"/>
</dbReference>
<keyword evidence="1" id="KW-0802">TPR repeat</keyword>
<dbReference type="OrthoDB" id="6396839at2"/>
<dbReference type="Gene3D" id="1.25.10.10">
    <property type="entry name" value="Leucine-rich Repeat Variant"/>
    <property type="match status" value="1"/>
</dbReference>
<dbReference type="SUPFAM" id="SSF48452">
    <property type="entry name" value="TPR-like"/>
    <property type="match status" value="1"/>
</dbReference>
<dbReference type="RefSeq" id="WP_144388805.1">
    <property type="nucleotide sequence ID" value="NZ_CANNCB010000026.1"/>
</dbReference>
<evidence type="ECO:0000313" key="4">
    <source>
        <dbReference type="Proteomes" id="UP000319828"/>
    </source>
</evidence>
<evidence type="ECO:0000256" key="1">
    <source>
        <dbReference type="PROSITE-ProRule" id="PRU00339"/>
    </source>
</evidence>
<feature type="signal peptide" evidence="2">
    <location>
        <begin position="1"/>
        <end position="19"/>
    </location>
</feature>
<dbReference type="InterPro" id="IPR016024">
    <property type="entry name" value="ARM-type_fold"/>
</dbReference>
<protein>
    <submittedName>
        <fullName evidence="3">Tetratricopeptide repeat protein</fullName>
    </submittedName>
</protein>
<proteinExistence type="predicted"/>
<organism evidence="3 4">
    <name type="scientific">Vibrio algivorus</name>
    <dbReference type="NCBI Taxonomy" id="1667024"/>
    <lineage>
        <taxon>Bacteria</taxon>
        <taxon>Pseudomonadati</taxon>
        <taxon>Pseudomonadota</taxon>
        <taxon>Gammaproteobacteria</taxon>
        <taxon>Vibrionales</taxon>
        <taxon>Vibrionaceae</taxon>
        <taxon>Vibrio</taxon>
    </lineage>
</organism>